<dbReference type="GO" id="GO:0042393">
    <property type="term" value="F:histone binding"/>
    <property type="evidence" value="ECO:0007669"/>
    <property type="project" value="EnsemblFungi"/>
</dbReference>
<feature type="compositionally biased region" description="Low complexity" evidence="6">
    <location>
        <begin position="69"/>
        <end position="95"/>
    </location>
</feature>
<dbReference type="RefSeq" id="XP_022463592.1">
    <property type="nucleotide sequence ID" value="XM_022606947.1"/>
</dbReference>
<dbReference type="eggNOG" id="KOG1279">
    <property type="taxonomic scope" value="Eukaryota"/>
</dbReference>
<dbReference type="OMA" id="FYRYWSA"/>
<dbReference type="OrthoDB" id="118550at2759"/>
<keyword evidence="1" id="KW-0805">Transcription regulation</keyword>
<feature type="domain" description="Myb-like" evidence="7">
    <location>
        <begin position="492"/>
        <end position="542"/>
    </location>
</feature>
<dbReference type="PROSITE" id="PS51293">
    <property type="entry name" value="SANT"/>
    <property type="match status" value="1"/>
</dbReference>
<dbReference type="Proteomes" id="UP000006310">
    <property type="component" value="Chromosome 3"/>
</dbReference>
<evidence type="ECO:0000259" key="8">
    <source>
        <dbReference type="PROSITE" id="PS50934"/>
    </source>
</evidence>
<dbReference type="HOGENOM" id="CLU_004447_2_2_1"/>
<evidence type="ECO:0000256" key="5">
    <source>
        <dbReference type="SAM" id="Coils"/>
    </source>
</evidence>
<dbReference type="FunFam" id="1.10.10.60:FF:000014">
    <property type="entry name" value="SWI/SNF complex subunit SMARCC2 isoform C"/>
    <property type="match status" value="1"/>
</dbReference>
<evidence type="ECO:0000259" key="9">
    <source>
        <dbReference type="PROSITE" id="PS51293"/>
    </source>
</evidence>
<dbReference type="PROSITE" id="PS50934">
    <property type="entry name" value="SWIRM"/>
    <property type="match status" value="1"/>
</dbReference>
<dbReference type="InterPro" id="IPR032451">
    <property type="entry name" value="SMARCC_C"/>
</dbReference>
<keyword evidence="2" id="KW-0238">DNA-binding</keyword>
<protein>
    <recommendedName>
        <fullName evidence="12">SWIRM domain-containing protein</fullName>
    </recommendedName>
</protein>
<proteinExistence type="predicted"/>
<gene>
    <name evidence="10" type="primary">KNAG0C02350</name>
    <name evidence="10" type="ordered locus">KNAG_0C02350</name>
</gene>
<evidence type="ECO:0000259" key="7">
    <source>
        <dbReference type="PROSITE" id="PS50090"/>
    </source>
</evidence>
<feature type="coiled-coil region" evidence="5">
    <location>
        <begin position="708"/>
        <end position="757"/>
    </location>
</feature>
<dbReference type="KEGG" id="kng:KNAG_0C02350"/>
<evidence type="ECO:0000313" key="10">
    <source>
        <dbReference type="EMBL" id="CCK69346.1"/>
    </source>
</evidence>
<dbReference type="GO" id="GO:0031496">
    <property type="term" value="P:positive regulation of mating type switching"/>
    <property type="evidence" value="ECO:0007669"/>
    <property type="project" value="EnsemblFungi"/>
</dbReference>
<dbReference type="GO" id="GO:0016514">
    <property type="term" value="C:SWI/SNF complex"/>
    <property type="evidence" value="ECO:0007669"/>
    <property type="project" value="EnsemblFungi"/>
</dbReference>
<dbReference type="GeneID" id="34525026"/>
<dbReference type="InterPro" id="IPR017884">
    <property type="entry name" value="SANT_dom"/>
</dbReference>
<reference evidence="11" key="2">
    <citation type="submission" date="2012-08" db="EMBL/GenBank/DDBJ databases">
        <title>Genome sequence of Kazachstania naganishii.</title>
        <authorList>
            <person name="Gordon J.L."/>
            <person name="Armisen D."/>
            <person name="Proux-Wera E."/>
            <person name="OhEigeartaigh S.S."/>
            <person name="Byrne K.P."/>
            <person name="Wolfe K.H."/>
        </authorList>
    </citation>
    <scope>NUCLEOTIDE SEQUENCE [LARGE SCALE GENOMIC DNA]</scope>
    <source>
        <strain evidence="11">ATCC MYA-139 / BCRC 22969 / CBS 8797 / CCRC 22969 / KCTC 17520 / NBRC 10181 / NCYC 3082</strain>
    </source>
</reference>
<evidence type="ECO:0000256" key="6">
    <source>
        <dbReference type="SAM" id="MobiDB-lite"/>
    </source>
</evidence>
<dbReference type="STRING" id="1071383.J7S5S3"/>
<evidence type="ECO:0000256" key="3">
    <source>
        <dbReference type="ARBA" id="ARBA00023163"/>
    </source>
</evidence>
<dbReference type="Gene3D" id="1.10.10.60">
    <property type="entry name" value="Homeodomain-like"/>
    <property type="match status" value="1"/>
</dbReference>
<dbReference type="FunFam" id="1.10.10.10:FF:000020">
    <property type="entry name" value="SWI/SNF complex subunit SMARCC2 isoform c"/>
    <property type="match status" value="1"/>
</dbReference>
<feature type="region of interest" description="Disordered" evidence="6">
    <location>
        <begin position="1"/>
        <end position="217"/>
    </location>
</feature>
<dbReference type="PROSITE" id="PS50090">
    <property type="entry name" value="MYB_LIKE"/>
    <property type="match status" value="1"/>
</dbReference>
<sequence length="859" mass="94797">MDLEDAGVMQLGSGESGGPGNGDPGTQESTGPLIGGDQSATPQGDSPMDMDEPETRDGQEAQTGLPENLTTQQEEPTTQQEEQTEEPTTLQEEQTGLANDPTTQQTEQTEEPVINQDGPVVDQDGPVIDQEESATLQDQPIIGQDEPATLQDESATLQDGPQFSQDEPHSNQDGLPTDQNEPTTLENGPTTLENGHPMDQDGPGAMQDGPANVQDEPATMQDEPANLQDEPVTMQDEPATLQDAPPTPREETEEPATENGGPQESRNGIEQDEELCVPQSHEIVIPNYASWFHLTKIHQIERKSLPEFFTNRIASKTPEIYVKYRNFMVNSYRLNPNEYFSVTAARRNVSGDAAVLFRVHKFLMKWGLINYQVDAKVLPKNIEPPLTGEYATKHDAPRGYFPFESYKPSVQLPDMSKLKKMMDVDNPRSTLHKYLKEEERKYGAQPTAKSTEPSPSVEAETDQTTSTSLKRELSNDEETGISDRAPKKPKILQSTDEDDWTKNEVISLLQAIQTNGPDWYQIAKTVGTRTPEHCILKFLQLPIEDKFLFQDSGASATGMGPLKYAPHLPFSKSDNPVLSTIAFLVGMVDPKVVQAMTNRGLKALHATKEGDTPGIEGQTKLDNDSKTKTDDDSKVEANEDSKVVTNEDSKVKDDDYNKVEADDDNKVEADIVDKAKEEPTVDTSSKSPAKEATEIALATLGVRSKVFATNEERQLNKLANKLVQIQSHKVNLKLATFDKLEKALELEKKLLQRKQEEFLIQRLSFAKSAHQILEKFSKTTDAVQDEAQRQKLSAHVEQARILLAQPMSLSIGSASQSAAATGSTVGDDNEAETTNEGKSESDIKPISLEAPHFYRYWSG</sequence>
<dbReference type="PANTHER" id="PTHR12802:SF41">
    <property type="entry name" value="BRAHMA ASSOCIATED PROTEIN 155 KDA"/>
    <property type="match status" value="1"/>
</dbReference>
<dbReference type="PANTHER" id="PTHR12802">
    <property type="entry name" value="SWI/SNF COMPLEX-RELATED"/>
    <property type="match status" value="1"/>
</dbReference>
<feature type="domain" description="SANT" evidence="9">
    <location>
        <begin position="495"/>
        <end position="546"/>
    </location>
</feature>
<evidence type="ECO:0000256" key="1">
    <source>
        <dbReference type="ARBA" id="ARBA00023015"/>
    </source>
</evidence>
<feature type="region of interest" description="Disordered" evidence="6">
    <location>
        <begin position="235"/>
        <end position="267"/>
    </location>
</feature>
<keyword evidence="4" id="KW-0539">Nucleus</keyword>
<dbReference type="InterPro" id="IPR036388">
    <property type="entry name" value="WH-like_DNA-bd_sf"/>
</dbReference>
<dbReference type="AlphaFoldDB" id="J7S5S3"/>
<evidence type="ECO:0008006" key="12">
    <source>
        <dbReference type="Google" id="ProtNLM"/>
    </source>
</evidence>
<dbReference type="SMART" id="SM00717">
    <property type="entry name" value="SANT"/>
    <property type="match status" value="1"/>
</dbReference>
<feature type="domain" description="SWIRM" evidence="8">
    <location>
        <begin position="283"/>
        <end position="380"/>
    </location>
</feature>
<accession>J7S5S3</accession>
<dbReference type="InterPro" id="IPR009057">
    <property type="entry name" value="Homeodomain-like_sf"/>
</dbReference>
<dbReference type="Pfam" id="PF04433">
    <property type="entry name" value="SWIRM"/>
    <property type="match status" value="1"/>
</dbReference>
<name>J7S5S3_HUIN7</name>
<feature type="region of interest" description="Disordered" evidence="6">
    <location>
        <begin position="438"/>
        <end position="496"/>
    </location>
</feature>
<evidence type="ECO:0000256" key="2">
    <source>
        <dbReference type="ARBA" id="ARBA00023125"/>
    </source>
</evidence>
<dbReference type="CDD" id="cd00167">
    <property type="entry name" value="SANT"/>
    <property type="match status" value="1"/>
</dbReference>
<dbReference type="GO" id="GO:0003677">
    <property type="term" value="F:DNA binding"/>
    <property type="evidence" value="ECO:0007669"/>
    <property type="project" value="UniProtKB-KW"/>
</dbReference>
<feature type="compositionally biased region" description="Basic and acidic residues" evidence="6">
    <location>
        <begin position="619"/>
        <end position="651"/>
    </location>
</feature>
<organism evidence="10 11">
    <name type="scientific">Huiozyma naganishii (strain ATCC MYA-139 / BCRC 22969 / CBS 8797 / KCTC 17520 / NBRC 10181 / NCYC 3082 / Yp74L-3)</name>
    <name type="common">Yeast</name>
    <name type="synonym">Kazachstania naganishii</name>
    <dbReference type="NCBI Taxonomy" id="1071383"/>
    <lineage>
        <taxon>Eukaryota</taxon>
        <taxon>Fungi</taxon>
        <taxon>Dikarya</taxon>
        <taxon>Ascomycota</taxon>
        <taxon>Saccharomycotina</taxon>
        <taxon>Saccharomycetes</taxon>
        <taxon>Saccharomycetales</taxon>
        <taxon>Saccharomycetaceae</taxon>
        <taxon>Huiozyma</taxon>
    </lineage>
</organism>
<dbReference type="Gene3D" id="1.10.10.10">
    <property type="entry name" value="Winged helix-like DNA-binding domain superfamily/Winged helix DNA-binding domain"/>
    <property type="match status" value="1"/>
</dbReference>
<feature type="compositionally biased region" description="Gly residues" evidence="6">
    <location>
        <begin position="14"/>
        <end position="23"/>
    </location>
</feature>
<evidence type="ECO:0000313" key="11">
    <source>
        <dbReference type="Proteomes" id="UP000006310"/>
    </source>
</evidence>
<keyword evidence="11" id="KW-1185">Reference proteome</keyword>
<dbReference type="Pfam" id="PF16495">
    <property type="entry name" value="SWIRM-assoc_1"/>
    <property type="match status" value="1"/>
</dbReference>
<dbReference type="InterPro" id="IPR001005">
    <property type="entry name" value="SANT/Myb"/>
</dbReference>
<keyword evidence="5" id="KW-0175">Coiled coil</keyword>
<feature type="region of interest" description="Disordered" evidence="6">
    <location>
        <begin position="605"/>
        <end position="651"/>
    </location>
</feature>
<dbReference type="GO" id="GO:0006338">
    <property type="term" value="P:chromatin remodeling"/>
    <property type="evidence" value="ECO:0007669"/>
    <property type="project" value="EnsemblFungi"/>
</dbReference>
<dbReference type="GO" id="GO:0005829">
    <property type="term" value="C:cytosol"/>
    <property type="evidence" value="ECO:0007669"/>
    <property type="project" value="EnsemblFungi"/>
</dbReference>
<dbReference type="SUPFAM" id="SSF46689">
    <property type="entry name" value="Homeodomain-like"/>
    <property type="match status" value="2"/>
</dbReference>
<dbReference type="GO" id="GO:0045944">
    <property type="term" value="P:positive regulation of transcription by RNA polymerase II"/>
    <property type="evidence" value="ECO:0007669"/>
    <property type="project" value="EnsemblFungi"/>
</dbReference>
<feature type="region of interest" description="Disordered" evidence="6">
    <location>
        <begin position="819"/>
        <end position="844"/>
    </location>
</feature>
<feature type="compositionally biased region" description="Polar residues" evidence="6">
    <location>
        <begin position="151"/>
        <end position="193"/>
    </location>
</feature>
<dbReference type="InterPro" id="IPR007526">
    <property type="entry name" value="SWIRM"/>
</dbReference>
<reference evidence="10 11" key="1">
    <citation type="journal article" date="2011" name="Proc. Natl. Acad. Sci. U.S.A.">
        <title>Evolutionary erosion of yeast sex chromosomes by mating-type switching accidents.</title>
        <authorList>
            <person name="Gordon J.L."/>
            <person name="Armisen D."/>
            <person name="Proux-Wera E."/>
            <person name="Oheigeartaigh S.S."/>
            <person name="Byrne K.P."/>
            <person name="Wolfe K.H."/>
        </authorList>
    </citation>
    <scope>NUCLEOTIDE SEQUENCE [LARGE SCALE GENOMIC DNA]</scope>
    <source>
        <strain evidence="11">ATCC MYA-139 / BCRC 22969 / CBS 8797 / CCRC 22969 / KCTC 17520 / NBRC 10181 / NCYC 3082</strain>
    </source>
</reference>
<dbReference type="EMBL" id="HE978316">
    <property type="protein sequence ID" value="CCK69346.1"/>
    <property type="molecule type" value="Genomic_DNA"/>
</dbReference>
<keyword evidence="3" id="KW-0804">Transcription</keyword>
<dbReference type="Pfam" id="PF00249">
    <property type="entry name" value="Myb_DNA-binding"/>
    <property type="match status" value="1"/>
</dbReference>
<evidence type="ECO:0000256" key="4">
    <source>
        <dbReference type="ARBA" id="ARBA00023242"/>
    </source>
</evidence>